<reference evidence="1 2" key="1">
    <citation type="submission" date="2019-07" db="EMBL/GenBank/DDBJ databases">
        <title>Whole genome shotgun sequence of Rhodospirillum oryzae NBRC 107573.</title>
        <authorList>
            <person name="Hosoyama A."/>
            <person name="Uohara A."/>
            <person name="Ohji S."/>
            <person name="Ichikawa N."/>
        </authorList>
    </citation>
    <scope>NUCLEOTIDE SEQUENCE [LARGE SCALE GENOMIC DNA]</scope>
    <source>
        <strain evidence="1 2">NBRC 107573</strain>
    </source>
</reference>
<comment type="caution">
    <text evidence="1">The sequence shown here is derived from an EMBL/GenBank/DDBJ whole genome shotgun (WGS) entry which is preliminary data.</text>
</comment>
<accession>A0A512HBK4</accession>
<organism evidence="1 2">
    <name type="scientific">Pararhodospirillum oryzae</name>
    <dbReference type="NCBI Taxonomy" id="478448"/>
    <lineage>
        <taxon>Bacteria</taxon>
        <taxon>Pseudomonadati</taxon>
        <taxon>Pseudomonadota</taxon>
        <taxon>Alphaproteobacteria</taxon>
        <taxon>Rhodospirillales</taxon>
        <taxon>Rhodospirillaceae</taxon>
        <taxon>Pararhodospirillum</taxon>
    </lineage>
</organism>
<name>A0A512HBK4_9PROT</name>
<dbReference type="InterPro" id="IPR007420">
    <property type="entry name" value="DUF465"/>
</dbReference>
<protein>
    <recommendedName>
        <fullName evidence="3">DUF465 domain-containing protein</fullName>
    </recommendedName>
</protein>
<dbReference type="Pfam" id="PF04325">
    <property type="entry name" value="DUF465"/>
    <property type="match status" value="1"/>
</dbReference>
<dbReference type="Gene3D" id="6.10.280.50">
    <property type="match status" value="1"/>
</dbReference>
<dbReference type="AlphaFoldDB" id="A0A512HBK4"/>
<sequence>MGQDARMDALRSRHAEIDQLVETEEARPAPDDLLLARLKRQKLRLKDELATMETH</sequence>
<dbReference type="OrthoDB" id="7362854at2"/>
<proteinExistence type="predicted"/>
<gene>
    <name evidence="1" type="ORF">ROR02_29530</name>
</gene>
<keyword evidence="2" id="KW-1185">Reference proteome</keyword>
<dbReference type="Proteomes" id="UP000321567">
    <property type="component" value="Unassembled WGS sequence"/>
</dbReference>
<evidence type="ECO:0008006" key="3">
    <source>
        <dbReference type="Google" id="ProtNLM"/>
    </source>
</evidence>
<evidence type="ECO:0000313" key="1">
    <source>
        <dbReference type="EMBL" id="GEO82822.1"/>
    </source>
</evidence>
<evidence type="ECO:0000313" key="2">
    <source>
        <dbReference type="Proteomes" id="UP000321567"/>
    </source>
</evidence>
<dbReference type="InterPro" id="IPR038444">
    <property type="entry name" value="DUF465_sf"/>
</dbReference>
<dbReference type="EMBL" id="BJZO01000114">
    <property type="protein sequence ID" value="GEO82822.1"/>
    <property type="molecule type" value="Genomic_DNA"/>
</dbReference>